<dbReference type="AlphaFoldDB" id="A0AAN9QR37"/>
<dbReference type="Proteomes" id="UP001367508">
    <property type="component" value="Unassembled WGS sequence"/>
</dbReference>
<protein>
    <submittedName>
        <fullName evidence="1">Uncharacterized protein</fullName>
    </submittedName>
</protein>
<organism evidence="1 2">
    <name type="scientific">Canavalia gladiata</name>
    <name type="common">Sword bean</name>
    <name type="synonym">Dolichos gladiatus</name>
    <dbReference type="NCBI Taxonomy" id="3824"/>
    <lineage>
        <taxon>Eukaryota</taxon>
        <taxon>Viridiplantae</taxon>
        <taxon>Streptophyta</taxon>
        <taxon>Embryophyta</taxon>
        <taxon>Tracheophyta</taxon>
        <taxon>Spermatophyta</taxon>
        <taxon>Magnoliopsida</taxon>
        <taxon>eudicotyledons</taxon>
        <taxon>Gunneridae</taxon>
        <taxon>Pentapetalae</taxon>
        <taxon>rosids</taxon>
        <taxon>fabids</taxon>
        <taxon>Fabales</taxon>
        <taxon>Fabaceae</taxon>
        <taxon>Papilionoideae</taxon>
        <taxon>50 kb inversion clade</taxon>
        <taxon>NPAAA clade</taxon>
        <taxon>indigoferoid/millettioid clade</taxon>
        <taxon>Phaseoleae</taxon>
        <taxon>Canavalia</taxon>
    </lineage>
</organism>
<evidence type="ECO:0000313" key="2">
    <source>
        <dbReference type="Proteomes" id="UP001367508"/>
    </source>
</evidence>
<keyword evidence="2" id="KW-1185">Reference proteome</keyword>
<evidence type="ECO:0000313" key="1">
    <source>
        <dbReference type="EMBL" id="KAK7344747.1"/>
    </source>
</evidence>
<proteinExistence type="predicted"/>
<sequence length="110" mass="12530">MMVVILPFPSIATMYGRILPFTSRFIPHQASLYINEAKVVNGIAYFLLLGVNSSSPSLVLIQSQNPHSLFTKPRNPQNLTPNFIFPIIYTICSSEMGRHKTFDRIERKFV</sequence>
<comment type="caution">
    <text evidence="1">The sequence shown here is derived from an EMBL/GenBank/DDBJ whole genome shotgun (WGS) entry which is preliminary data.</text>
</comment>
<name>A0AAN9QR37_CANGL</name>
<gene>
    <name evidence="1" type="ORF">VNO77_14755</name>
</gene>
<reference evidence="1 2" key="1">
    <citation type="submission" date="2024-01" db="EMBL/GenBank/DDBJ databases">
        <title>The genomes of 5 underutilized Papilionoideae crops provide insights into root nodulation and disease resistanc.</title>
        <authorList>
            <person name="Jiang F."/>
        </authorList>
    </citation>
    <scope>NUCLEOTIDE SEQUENCE [LARGE SCALE GENOMIC DNA]</scope>
    <source>
        <strain evidence="1">LVBAO_FW01</strain>
        <tissue evidence="1">Leaves</tissue>
    </source>
</reference>
<dbReference type="EMBL" id="JAYMYQ010000003">
    <property type="protein sequence ID" value="KAK7344747.1"/>
    <property type="molecule type" value="Genomic_DNA"/>
</dbReference>
<accession>A0AAN9QR37</accession>